<dbReference type="KEGG" id="rix:RO1_23310"/>
<accession>D4KZN6</accession>
<name>D4KZN6_9FIRM</name>
<dbReference type="HOGENOM" id="CLU_2702500_0_0_9"/>
<sequence>MYMVYEVQYFVIKYIGTSLGKENGRGKTKKKWFKLWKTEEENQFCSGKRGFVVDSRNSTHVTHCVYVCLFYRT</sequence>
<dbReference type="EMBL" id="FP929050">
    <property type="protein sequence ID" value="CBL12826.1"/>
    <property type="molecule type" value="Genomic_DNA"/>
</dbReference>
<dbReference type="Proteomes" id="UP000008953">
    <property type="component" value="Chromosome"/>
</dbReference>
<reference evidence="1 2" key="2">
    <citation type="submission" date="2010-03" db="EMBL/GenBank/DDBJ databases">
        <authorList>
            <person name="Pajon A."/>
        </authorList>
    </citation>
    <scope>NUCLEOTIDE SEQUENCE [LARGE SCALE GENOMIC DNA]</scope>
    <source>
        <strain evidence="1 2">XB6B4</strain>
    </source>
</reference>
<reference evidence="1 2" key="1">
    <citation type="submission" date="2010-03" db="EMBL/GenBank/DDBJ databases">
        <title>The genome sequence of Roseburia intestinalis XB6B4.</title>
        <authorList>
            <consortium name="metaHIT consortium -- http://www.metahit.eu/"/>
            <person name="Pajon A."/>
            <person name="Turner K."/>
            <person name="Parkhill J."/>
            <person name="Bernalier A."/>
        </authorList>
    </citation>
    <scope>NUCLEOTIDE SEQUENCE [LARGE SCALE GENOMIC DNA]</scope>
    <source>
        <strain evidence="1 2">XB6B4</strain>
    </source>
</reference>
<organism evidence="1 2">
    <name type="scientific">Roseburia intestinalis XB6B4</name>
    <dbReference type="NCBI Taxonomy" id="718255"/>
    <lineage>
        <taxon>Bacteria</taxon>
        <taxon>Bacillati</taxon>
        <taxon>Bacillota</taxon>
        <taxon>Clostridia</taxon>
        <taxon>Lachnospirales</taxon>
        <taxon>Lachnospiraceae</taxon>
        <taxon>Roseburia</taxon>
    </lineage>
</organism>
<evidence type="ECO:0000313" key="2">
    <source>
        <dbReference type="Proteomes" id="UP000008953"/>
    </source>
</evidence>
<proteinExistence type="predicted"/>
<dbReference type="AlphaFoldDB" id="D4KZN6"/>
<gene>
    <name evidence="1" type="ORF">RO1_23310</name>
</gene>
<evidence type="ECO:0000313" key="1">
    <source>
        <dbReference type="EMBL" id="CBL12826.1"/>
    </source>
</evidence>
<protein>
    <submittedName>
        <fullName evidence="1">Uncharacterized protein</fullName>
    </submittedName>
</protein>